<dbReference type="AlphaFoldDB" id="W7T6Y2"/>
<dbReference type="EMBL" id="AZIL01002239">
    <property type="protein sequence ID" value="EWM22247.1"/>
    <property type="molecule type" value="Genomic_DNA"/>
</dbReference>
<organism evidence="1 2">
    <name type="scientific">Nannochloropsis gaditana</name>
    <dbReference type="NCBI Taxonomy" id="72520"/>
    <lineage>
        <taxon>Eukaryota</taxon>
        <taxon>Sar</taxon>
        <taxon>Stramenopiles</taxon>
        <taxon>Ochrophyta</taxon>
        <taxon>Eustigmatophyceae</taxon>
        <taxon>Eustigmatales</taxon>
        <taxon>Monodopsidaceae</taxon>
        <taxon>Nannochloropsis</taxon>
    </lineage>
</organism>
<evidence type="ECO:0000313" key="2">
    <source>
        <dbReference type="Proteomes" id="UP000019335"/>
    </source>
</evidence>
<evidence type="ECO:0000313" key="1">
    <source>
        <dbReference type="EMBL" id="EWM22247.1"/>
    </source>
</evidence>
<reference evidence="1 2" key="1">
    <citation type="journal article" date="2014" name="Mol. Plant">
        <title>Chromosome Scale Genome Assembly and Transcriptome Profiling of Nannochloropsis gaditana in Nitrogen Depletion.</title>
        <authorList>
            <person name="Corteggiani Carpinelli E."/>
            <person name="Telatin A."/>
            <person name="Vitulo N."/>
            <person name="Forcato C."/>
            <person name="D'Angelo M."/>
            <person name="Schiavon R."/>
            <person name="Vezzi A."/>
            <person name="Giacometti G.M."/>
            <person name="Morosinotto T."/>
            <person name="Valle G."/>
        </authorList>
    </citation>
    <scope>NUCLEOTIDE SEQUENCE [LARGE SCALE GENOMIC DNA]</scope>
    <source>
        <strain evidence="1 2">B-31</strain>
    </source>
</reference>
<keyword evidence="2" id="KW-1185">Reference proteome</keyword>
<sequence>MRAGKSLSARPALAVGGVNSPADVGKICPRNTLTDQTWKIICIQIHPDVYYKKYYEIGQVTGIYWKKKRPQVTSPRVPKLIRSIILTHNLSIVFIST</sequence>
<name>W7T6Y2_9STRA</name>
<comment type="caution">
    <text evidence="1">The sequence shown here is derived from an EMBL/GenBank/DDBJ whole genome shotgun (WGS) entry which is preliminary data.</text>
</comment>
<protein>
    <submittedName>
        <fullName evidence="1">Uncharacterized protein</fullName>
    </submittedName>
</protein>
<gene>
    <name evidence="1" type="ORF">Naga_100195g6</name>
</gene>
<proteinExistence type="predicted"/>
<dbReference type="Proteomes" id="UP000019335">
    <property type="component" value="Unassembled WGS sequence"/>
</dbReference>
<accession>W7T6Y2</accession>